<dbReference type="OrthoDB" id="6119385at2759"/>
<dbReference type="InterPro" id="IPR016187">
    <property type="entry name" value="CTDL_fold"/>
</dbReference>
<evidence type="ECO:0000313" key="2">
    <source>
        <dbReference type="Proteomes" id="UP000596742"/>
    </source>
</evidence>
<dbReference type="InterPro" id="IPR016186">
    <property type="entry name" value="C-type_lectin-like/link_sf"/>
</dbReference>
<dbReference type="AlphaFoldDB" id="A0A8B6C7Y7"/>
<evidence type="ECO:0008006" key="3">
    <source>
        <dbReference type="Google" id="ProtNLM"/>
    </source>
</evidence>
<dbReference type="Gene3D" id="3.10.100.10">
    <property type="entry name" value="Mannose-Binding Protein A, subunit A"/>
    <property type="match status" value="1"/>
</dbReference>
<dbReference type="Proteomes" id="UP000596742">
    <property type="component" value="Unassembled WGS sequence"/>
</dbReference>
<proteinExistence type="predicted"/>
<reference evidence="1" key="1">
    <citation type="submission" date="2018-11" db="EMBL/GenBank/DDBJ databases">
        <authorList>
            <person name="Alioto T."/>
            <person name="Alioto T."/>
        </authorList>
    </citation>
    <scope>NUCLEOTIDE SEQUENCE</scope>
</reference>
<evidence type="ECO:0000313" key="1">
    <source>
        <dbReference type="EMBL" id="VDI00686.1"/>
    </source>
</evidence>
<organism evidence="1 2">
    <name type="scientific">Mytilus galloprovincialis</name>
    <name type="common">Mediterranean mussel</name>
    <dbReference type="NCBI Taxonomy" id="29158"/>
    <lineage>
        <taxon>Eukaryota</taxon>
        <taxon>Metazoa</taxon>
        <taxon>Spiralia</taxon>
        <taxon>Lophotrochozoa</taxon>
        <taxon>Mollusca</taxon>
        <taxon>Bivalvia</taxon>
        <taxon>Autobranchia</taxon>
        <taxon>Pteriomorphia</taxon>
        <taxon>Mytilida</taxon>
        <taxon>Mytiloidea</taxon>
        <taxon>Mytilidae</taxon>
        <taxon>Mytilinae</taxon>
        <taxon>Mytilus</taxon>
    </lineage>
</organism>
<comment type="caution">
    <text evidence="1">The sequence shown here is derived from an EMBL/GenBank/DDBJ whole genome shotgun (WGS) entry which is preliminary data.</text>
</comment>
<name>A0A8B6C7Y7_MYTGA</name>
<dbReference type="SUPFAM" id="SSF56436">
    <property type="entry name" value="C-type lectin-like"/>
    <property type="match status" value="1"/>
</dbReference>
<sequence>MYTKLEVTEGGWRHYYTKDGSGRCPPADGFCKRTNRESMYPGLRYCNSGVWTFDDGTPMNYFNWNEDSQEPDGGQGYLEIMQSAGGRWHDVKKFYPAYLCLPICERR</sequence>
<keyword evidence="2" id="KW-1185">Reference proteome</keyword>
<accession>A0A8B6C7Y7</accession>
<protein>
    <recommendedName>
        <fullName evidence="3">C-type lectin domain-containing protein</fullName>
    </recommendedName>
</protein>
<gene>
    <name evidence="1" type="ORF">MGAL_10B071107</name>
</gene>
<dbReference type="EMBL" id="UYJE01001266">
    <property type="protein sequence ID" value="VDI00686.1"/>
    <property type="molecule type" value="Genomic_DNA"/>
</dbReference>